<proteinExistence type="predicted"/>
<gene>
    <name evidence="5" type="ORF">ACFPTO_09655</name>
</gene>
<reference evidence="6" key="1">
    <citation type="journal article" date="2019" name="Int. J. Syst. Evol. Microbiol.">
        <title>The Global Catalogue of Microorganisms (GCM) 10K type strain sequencing project: providing services to taxonomists for standard genome sequencing and annotation.</title>
        <authorList>
            <consortium name="The Broad Institute Genomics Platform"/>
            <consortium name="The Broad Institute Genome Sequencing Center for Infectious Disease"/>
            <person name="Wu L."/>
            <person name="Ma J."/>
        </authorList>
    </citation>
    <scope>NUCLEOTIDE SEQUENCE [LARGE SCALE GENOMIC DNA]</scope>
    <source>
        <strain evidence="6">CCUG 56042</strain>
    </source>
</reference>
<dbReference type="PANTHER" id="PTHR43309">
    <property type="entry name" value="5-OXOPROLINASE SUBUNIT C"/>
    <property type="match status" value="1"/>
</dbReference>
<evidence type="ECO:0000313" key="5">
    <source>
        <dbReference type="EMBL" id="MFC5429063.1"/>
    </source>
</evidence>
<organism evidence="5 6">
    <name type="scientific">Paraburkholderia denitrificans</name>
    <dbReference type="NCBI Taxonomy" id="694025"/>
    <lineage>
        <taxon>Bacteria</taxon>
        <taxon>Pseudomonadati</taxon>
        <taxon>Pseudomonadota</taxon>
        <taxon>Betaproteobacteria</taxon>
        <taxon>Burkholderiales</taxon>
        <taxon>Burkholderiaceae</taxon>
        <taxon>Paraburkholderia</taxon>
    </lineage>
</organism>
<evidence type="ECO:0000259" key="4">
    <source>
        <dbReference type="SMART" id="SM00797"/>
    </source>
</evidence>
<dbReference type="SUPFAM" id="SSF50891">
    <property type="entry name" value="Cyclophilin-like"/>
    <property type="match status" value="1"/>
</dbReference>
<sequence length="372" mass="39324">MIEVLRAGTLTTVQDPGRHGYRHLGVASAGALDALALEVGNRLVGNRPDAAGIEVTLGPVVLRFARATRIAVTGADYGATLGTSAGTSQGTSAETSAVWPWWSLPVAAGEELVLNKAQSGMRAYVCVAGGIDVLPILGSRSTDLTAGFGGLAGRALKDGDRLATGASAAPGPERVSLSPDAPPFGVKSPSLCDFGYVHEPHRQRGRRANANPDAWTVVRVRALRGPEYDSFTPEAQDAFWSEEWRVTPNSNRMGYRLSGTALARESGVDLLSHAVLPGTVQVPPNGQPIVLMSDAQTTGGYPKIGSVIRADLWKLAQVRLMGGVCFVPTTPALARKALEDELAYLRQIDAAIAMHDEHYARRCGTAQRAQRA</sequence>
<dbReference type="EMBL" id="JBHSMP010000013">
    <property type="protein sequence ID" value="MFC5429063.1"/>
    <property type="molecule type" value="Genomic_DNA"/>
</dbReference>
<keyword evidence="2" id="KW-0378">Hydrolase</keyword>
<evidence type="ECO:0000256" key="3">
    <source>
        <dbReference type="ARBA" id="ARBA00022840"/>
    </source>
</evidence>
<evidence type="ECO:0000256" key="2">
    <source>
        <dbReference type="ARBA" id="ARBA00022801"/>
    </source>
</evidence>
<dbReference type="Proteomes" id="UP001596103">
    <property type="component" value="Unassembled WGS sequence"/>
</dbReference>
<accession>A0ABW0J7R3</accession>
<dbReference type="InterPro" id="IPR029000">
    <property type="entry name" value="Cyclophilin-like_dom_sf"/>
</dbReference>
<dbReference type="InterPro" id="IPR052708">
    <property type="entry name" value="PxpC"/>
</dbReference>
<dbReference type="NCBIfam" id="TIGR00724">
    <property type="entry name" value="urea_amlyse_rel"/>
    <property type="match status" value="1"/>
</dbReference>
<dbReference type="PANTHER" id="PTHR43309:SF3">
    <property type="entry name" value="5-OXOPROLINASE SUBUNIT C"/>
    <property type="match status" value="1"/>
</dbReference>
<name>A0ABW0J7R3_9BURK</name>
<dbReference type="SMART" id="SM00797">
    <property type="entry name" value="AHS2"/>
    <property type="match status" value="1"/>
</dbReference>
<feature type="domain" description="Carboxyltransferase" evidence="4">
    <location>
        <begin position="23"/>
        <end position="344"/>
    </location>
</feature>
<keyword evidence="6" id="KW-1185">Reference proteome</keyword>
<protein>
    <submittedName>
        <fullName evidence="5">Biotin-dependent carboxyltransferase family protein</fullName>
    </submittedName>
</protein>
<dbReference type="RefSeq" id="WP_377711120.1">
    <property type="nucleotide sequence ID" value="NZ_JBHSMP010000013.1"/>
</dbReference>
<dbReference type="Pfam" id="PF02626">
    <property type="entry name" value="CT_A_B"/>
    <property type="match status" value="1"/>
</dbReference>
<dbReference type="Gene3D" id="2.40.100.10">
    <property type="entry name" value="Cyclophilin-like"/>
    <property type="match status" value="1"/>
</dbReference>
<evidence type="ECO:0000313" key="6">
    <source>
        <dbReference type="Proteomes" id="UP001596103"/>
    </source>
</evidence>
<comment type="caution">
    <text evidence="5">The sequence shown here is derived from an EMBL/GenBank/DDBJ whole genome shotgun (WGS) entry which is preliminary data.</text>
</comment>
<dbReference type="InterPro" id="IPR003778">
    <property type="entry name" value="CT_A_B"/>
</dbReference>
<evidence type="ECO:0000256" key="1">
    <source>
        <dbReference type="ARBA" id="ARBA00022741"/>
    </source>
</evidence>
<keyword evidence="1" id="KW-0547">Nucleotide-binding</keyword>
<keyword evidence="3" id="KW-0067">ATP-binding</keyword>